<evidence type="ECO:0000313" key="5">
    <source>
        <dbReference type="RefSeq" id="XP_013389208.1"/>
    </source>
</evidence>
<dbReference type="InterPro" id="IPR013783">
    <property type="entry name" value="Ig-like_fold"/>
</dbReference>
<dbReference type="InterPro" id="IPR003598">
    <property type="entry name" value="Ig_sub2"/>
</dbReference>
<dbReference type="RefSeq" id="XP_013389208.1">
    <property type="nucleotide sequence ID" value="XM_013533754.2"/>
</dbReference>
<feature type="signal peptide" evidence="2">
    <location>
        <begin position="1"/>
        <end position="22"/>
    </location>
</feature>
<dbReference type="Proteomes" id="UP000085678">
    <property type="component" value="Unplaced"/>
</dbReference>
<dbReference type="Gene3D" id="2.60.40.10">
    <property type="entry name" value="Immunoglobulins"/>
    <property type="match status" value="3"/>
</dbReference>
<dbReference type="GO" id="GO:0007411">
    <property type="term" value="P:axon guidance"/>
    <property type="evidence" value="ECO:0007669"/>
    <property type="project" value="TreeGrafter"/>
</dbReference>
<feature type="domain" description="Ig-like" evidence="3">
    <location>
        <begin position="140"/>
        <end position="232"/>
    </location>
</feature>
<dbReference type="PROSITE" id="PS50835">
    <property type="entry name" value="IG_LIKE"/>
    <property type="match status" value="3"/>
</dbReference>
<sequence length="389" mass="43079">MKTLQWALRGLVMLLVVKEVELKVGITKDIVPYVIPRGNDGRLTCYISQLNKNVVHWYFLNDSAVGVKHLFGGDNLIATHDRNKYELNQTTVGEQTTSVLTIRRTSIPDGGMYQCMVQILGEPSHKWPKRSGLLTVAIMPWIRKISSNVEASEGGNVTLECNAAGKPKPKVSWHRKNGHPIQGLGIYGNESSYEYVGSALTLKNITKGSRGVYVCTAVNDINKPAFGEAMVNVMTKPTARAVKSFEMEPQGVYASANLECIIGGSPRPTMTWYRTIDGYKMPLFSGSDYDIESIVSDNAAYGSNGLTADEVLFRLHIVDVDSGDYDEYTCEAVNPYGIATAKVRLLEEDSWAYDNQGSVRSGTIREQLDRKLLFVTVLAASIPFILMRY</sequence>
<dbReference type="Pfam" id="PF00047">
    <property type="entry name" value="ig"/>
    <property type="match status" value="1"/>
</dbReference>
<dbReference type="InterPro" id="IPR007110">
    <property type="entry name" value="Ig-like_dom"/>
</dbReference>
<dbReference type="GO" id="GO:0098632">
    <property type="term" value="F:cell-cell adhesion mediator activity"/>
    <property type="evidence" value="ECO:0007669"/>
    <property type="project" value="TreeGrafter"/>
</dbReference>
<evidence type="ECO:0000256" key="1">
    <source>
        <dbReference type="ARBA" id="ARBA00023319"/>
    </source>
</evidence>
<dbReference type="GO" id="GO:0030424">
    <property type="term" value="C:axon"/>
    <property type="evidence" value="ECO:0007669"/>
    <property type="project" value="TreeGrafter"/>
</dbReference>
<dbReference type="GeneID" id="106157947"/>
<dbReference type="SMART" id="SM00409">
    <property type="entry name" value="IG"/>
    <property type="match status" value="3"/>
</dbReference>
<dbReference type="InterPro" id="IPR013151">
    <property type="entry name" value="Immunoglobulin_dom"/>
</dbReference>
<dbReference type="GO" id="GO:0007156">
    <property type="term" value="P:homophilic cell adhesion via plasma membrane adhesion molecules"/>
    <property type="evidence" value="ECO:0007669"/>
    <property type="project" value="TreeGrafter"/>
</dbReference>
<dbReference type="STRING" id="7574.A0A1S3HT62"/>
<organism evidence="4 5">
    <name type="scientific">Lingula anatina</name>
    <name type="common">Brachiopod</name>
    <name type="synonym">Lingula unguis</name>
    <dbReference type="NCBI Taxonomy" id="7574"/>
    <lineage>
        <taxon>Eukaryota</taxon>
        <taxon>Metazoa</taxon>
        <taxon>Spiralia</taxon>
        <taxon>Lophotrochozoa</taxon>
        <taxon>Brachiopoda</taxon>
        <taxon>Linguliformea</taxon>
        <taxon>Lingulata</taxon>
        <taxon>Lingulida</taxon>
        <taxon>Linguloidea</taxon>
        <taxon>Lingulidae</taxon>
        <taxon>Lingula</taxon>
    </lineage>
</organism>
<dbReference type="SUPFAM" id="SSF48726">
    <property type="entry name" value="Immunoglobulin"/>
    <property type="match status" value="3"/>
</dbReference>
<dbReference type="InterPro" id="IPR036179">
    <property type="entry name" value="Ig-like_dom_sf"/>
</dbReference>
<feature type="domain" description="Ig-like" evidence="3">
    <location>
        <begin position="38"/>
        <end position="118"/>
    </location>
</feature>
<proteinExistence type="predicted"/>
<dbReference type="KEGG" id="lak:106157947"/>
<dbReference type="Pfam" id="PF07679">
    <property type="entry name" value="I-set"/>
    <property type="match status" value="1"/>
</dbReference>
<accession>A0A1S3HT62</accession>
<dbReference type="InterPro" id="IPR013098">
    <property type="entry name" value="Ig_I-set"/>
</dbReference>
<dbReference type="PANTHER" id="PTHR10075">
    <property type="entry name" value="BASIGIN RELATED"/>
    <property type="match status" value="1"/>
</dbReference>
<dbReference type="InterPro" id="IPR003599">
    <property type="entry name" value="Ig_sub"/>
</dbReference>
<dbReference type="PANTHER" id="PTHR10075:SF100">
    <property type="entry name" value="FASCICLIN-2"/>
    <property type="match status" value="1"/>
</dbReference>
<dbReference type="AlphaFoldDB" id="A0A1S3HT62"/>
<name>A0A1S3HT62_LINAN</name>
<keyword evidence="2" id="KW-0732">Signal</keyword>
<evidence type="ECO:0000256" key="2">
    <source>
        <dbReference type="SAM" id="SignalP"/>
    </source>
</evidence>
<gene>
    <name evidence="5" type="primary">LOC106157947</name>
</gene>
<dbReference type="OrthoDB" id="6156543at2759"/>
<keyword evidence="1" id="KW-0393">Immunoglobulin domain</keyword>
<feature type="chain" id="PRO_5010208172" evidence="2">
    <location>
        <begin position="23"/>
        <end position="389"/>
    </location>
</feature>
<feature type="domain" description="Ig-like" evidence="3">
    <location>
        <begin position="237"/>
        <end position="346"/>
    </location>
</feature>
<protein>
    <submittedName>
        <fullName evidence="5">Limbic system-associated membrane protein</fullName>
    </submittedName>
</protein>
<reference evidence="5" key="1">
    <citation type="submission" date="2025-08" db="UniProtKB">
        <authorList>
            <consortium name="RefSeq"/>
        </authorList>
    </citation>
    <scope>IDENTIFICATION</scope>
    <source>
        <tissue evidence="5">Gonads</tissue>
    </source>
</reference>
<dbReference type="InParanoid" id="A0A1S3HT62"/>
<evidence type="ECO:0000313" key="4">
    <source>
        <dbReference type="Proteomes" id="UP000085678"/>
    </source>
</evidence>
<dbReference type="SMART" id="SM00408">
    <property type="entry name" value="IGc2"/>
    <property type="match status" value="3"/>
</dbReference>
<evidence type="ECO:0000259" key="3">
    <source>
        <dbReference type="PROSITE" id="PS50835"/>
    </source>
</evidence>
<dbReference type="GO" id="GO:0005886">
    <property type="term" value="C:plasma membrane"/>
    <property type="evidence" value="ECO:0007669"/>
    <property type="project" value="TreeGrafter"/>
</dbReference>
<dbReference type="GO" id="GO:0070593">
    <property type="term" value="P:dendrite self-avoidance"/>
    <property type="evidence" value="ECO:0007669"/>
    <property type="project" value="TreeGrafter"/>
</dbReference>
<keyword evidence="4" id="KW-1185">Reference proteome</keyword>
<dbReference type="Pfam" id="PF13927">
    <property type="entry name" value="Ig_3"/>
    <property type="match status" value="1"/>
</dbReference>